<organism evidence="1 2">
    <name type="scientific">Caerostris extrusa</name>
    <name type="common">Bark spider</name>
    <name type="synonym">Caerostris bankana</name>
    <dbReference type="NCBI Taxonomy" id="172846"/>
    <lineage>
        <taxon>Eukaryota</taxon>
        <taxon>Metazoa</taxon>
        <taxon>Ecdysozoa</taxon>
        <taxon>Arthropoda</taxon>
        <taxon>Chelicerata</taxon>
        <taxon>Arachnida</taxon>
        <taxon>Araneae</taxon>
        <taxon>Araneomorphae</taxon>
        <taxon>Entelegynae</taxon>
        <taxon>Araneoidea</taxon>
        <taxon>Araneidae</taxon>
        <taxon>Caerostris</taxon>
    </lineage>
</organism>
<reference evidence="1 2" key="1">
    <citation type="submission" date="2021-06" db="EMBL/GenBank/DDBJ databases">
        <title>Caerostris extrusa draft genome.</title>
        <authorList>
            <person name="Kono N."/>
            <person name="Arakawa K."/>
        </authorList>
    </citation>
    <scope>NUCLEOTIDE SEQUENCE [LARGE SCALE GENOMIC DNA]</scope>
</reference>
<dbReference type="EMBL" id="BPLR01019677">
    <property type="protein sequence ID" value="GIX70425.1"/>
    <property type="molecule type" value="Genomic_DNA"/>
</dbReference>
<sequence>MSNPFLILSSAEHSTQKNWKSLSRSYSAQNKAQDAVSRGSAYLSGRKKPCANIIASFFLAVALAQCREMIVSPSQLIQETRKYEDICFAMQGLQQG</sequence>
<name>A0AAV4MF03_CAEEX</name>
<dbReference type="Proteomes" id="UP001054945">
    <property type="component" value="Unassembled WGS sequence"/>
</dbReference>
<evidence type="ECO:0000313" key="1">
    <source>
        <dbReference type="EMBL" id="GIX70425.1"/>
    </source>
</evidence>
<comment type="caution">
    <text evidence="1">The sequence shown here is derived from an EMBL/GenBank/DDBJ whole genome shotgun (WGS) entry which is preliminary data.</text>
</comment>
<gene>
    <name evidence="1" type="ORF">CEXT_221111</name>
</gene>
<evidence type="ECO:0000313" key="2">
    <source>
        <dbReference type="Proteomes" id="UP001054945"/>
    </source>
</evidence>
<protein>
    <submittedName>
        <fullName evidence="1">Uncharacterized protein</fullName>
    </submittedName>
</protein>
<keyword evidence="2" id="KW-1185">Reference proteome</keyword>
<accession>A0AAV4MF03</accession>
<proteinExistence type="predicted"/>
<dbReference type="AlphaFoldDB" id="A0AAV4MF03"/>